<dbReference type="PANTHER" id="PTHR44103:SF1">
    <property type="entry name" value="PROPROTEIN CONVERTASE P"/>
    <property type="match status" value="1"/>
</dbReference>
<evidence type="ECO:0000256" key="1">
    <source>
        <dbReference type="ARBA" id="ARBA00022729"/>
    </source>
</evidence>
<dbReference type="NCBIfam" id="TIGR04183">
    <property type="entry name" value="Por_Secre_tail"/>
    <property type="match status" value="1"/>
</dbReference>
<proteinExistence type="predicted"/>
<dbReference type="InterPro" id="IPR026444">
    <property type="entry name" value="Secre_tail"/>
</dbReference>
<dbReference type="RefSeq" id="WP_377060651.1">
    <property type="nucleotide sequence ID" value="NZ_JBHSJJ010000001.1"/>
</dbReference>
<evidence type="ECO:0000313" key="3">
    <source>
        <dbReference type="EMBL" id="MFC4870264.1"/>
    </source>
</evidence>
<dbReference type="PANTHER" id="PTHR44103">
    <property type="entry name" value="PROPROTEIN CONVERTASE P"/>
    <property type="match status" value="1"/>
</dbReference>
<dbReference type="InterPro" id="IPR013517">
    <property type="entry name" value="FG-GAP"/>
</dbReference>
<sequence>MKYFIALVSLLFFIEISRAQDLYRYGKDIEVTVGEIQLSMPFAGGINAAQVQTMDVNGDGKTELIIWDINAGRVSVFQEKDEGYNFLPEMVYYFPADIIGFMVLADYDGDGKKDLFTGSPFGIKAYKNTTPPGQAFPQWEVAQDFLRLENGSNLTANSLDIPLIMDLDGDGDLDILTFNFATGDYLEYYRNTSMERKGVRDIDAFTSAQPRWGGFEFCGCGQISFGFTCAGLPISGPLPDWEPLRIQHAGGHSMLYHDFDGDGIKDLLIGQDECSTLYFLPNKGTDTSPGFDGFTSTLPGIGPLPEFPVFHAAYLYKDKLIITTHSSDPSSVGMSDFSKSMYLFSLEDGGKPLLTTSFLQSEMIDMGENARPFFEGNLINGNLVVTGNIPVDGKVIGKAHHYSLTEGKMKMESEDFMHLSDLGLRELSYQAYRSINGKRYQFVTGDELDGQFPTKKLLIKQEDASDEWATFQVPGFTLRGVDHLHLFNDSREDYLLLARQTGELILFHVRFDDGVELELLERDFLNFSDNPVSRGLSVTVYSGENPVLMAADQRGILFKFTDFLENQTRTTIQISHNGETFSQSRLGRNTWLTFVPDIFGKRLDVLMGTRAGGVQYLEHLPSNGPSTGESLQIRVYPNPAQVSTKVVANRDASLNLIHSSGQSIWENIPLRGGRETEIRLWGLAPGLYILRCVDENQHTAYKKLIIKK</sequence>
<dbReference type="Pfam" id="PF13517">
    <property type="entry name" value="FG-GAP_3"/>
    <property type="match status" value="1"/>
</dbReference>
<organism evidence="3 4">
    <name type="scientific">Negadavirga shengliensis</name>
    <dbReference type="NCBI Taxonomy" id="1389218"/>
    <lineage>
        <taxon>Bacteria</taxon>
        <taxon>Pseudomonadati</taxon>
        <taxon>Bacteroidota</taxon>
        <taxon>Cytophagia</taxon>
        <taxon>Cytophagales</taxon>
        <taxon>Cyclobacteriaceae</taxon>
        <taxon>Negadavirga</taxon>
    </lineage>
</organism>
<gene>
    <name evidence="3" type="ORF">ACFPFU_01095</name>
</gene>
<protein>
    <submittedName>
        <fullName evidence="3">T9SS type A sorting domain-containing protein</fullName>
    </submittedName>
</protein>
<feature type="domain" description="Secretion system C-terminal sorting" evidence="2">
    <location>
        <begin position="635"/>
        <end position="706"/>
    </location>
</feature>
<keyword evidence="1" id="KW-0732">Signal</keyword>
<evidence type="ECO:0000259" key="2">
    <source>
        <dbReference type="Pfam" id="PF18962"/>
    </source>
</evidence>
<reference evidence="4" key="1">
    <citation type="journal article" date="2019" name="Int. J. Syst. Evol. Microbiol.">
        <title>The Global Catalogue of Microorganisms (GCM) 10K type strain sequencing project: providing services to taxonomists for standard genome sequencing and annotation.</title>
        <authorList>
            <consortium name="The Broad Institute Genomics Platform"/>
            <consortium name="The Broad Institute Genome Sequencing Center for Infectious Disease"/>
            <person name="Wu L."/>
            <person name="Ma J."/>
        </authorList>
    </citation>
    <scope>NUCLEOTIDE SEQUENCE [LARGE SCALE GENOMIC DNA]</scope>
    <source>
        <strain evidence="4">CGMCC 4.7466</strain>
    </source>
</reference>
<dbReference type="Pfam" id="PF18962">
    <property type="entry name" value="Por_Secre_tail"/>
    <property type="match status" value="1"/>
</dbReference>
<dbReference type="InterPro" id="IPR028994">
    <property type="entry name" value="Integrin_alpha_N"/>
</dbReference>
<keyword evidence="4" id="KW-1185">Reference proteome</keyword>
<dbReference type="Gene3D" id="2.130.10.130">
    <property type="entry name" value="Integrin alpha, N-terminal"/>
    <property type="match status" value="1"/>
</dbReference>
<name>A0ABV9SVG7_9BACT</name>
<accession>A0ABV9SVG7</accession>
<comment type="caution">
    <text evidence="3">The sequence shown here is derived from an EMBL/GenBank/DDBJ whole genome shotgun (WGS) entry which is preliminary data.</text>
</comment>
<dbReference type="EMBL" id="JBHSJJ010000001">
    <property type="protein sequence ID" value="MFC4870264.1"/>
    <property type="molecule type" value="Genomic_DNA"/>
</dbReference>
<dbReference type="Proteomes" id="UP001595818">
    <property type="component" value="Unassembled WGS sequence"/>
</dbReference>
<dbReference type="SUPFAM" id="SSF69318">
    <property type="entry name" value="Integrin alpha N-terminal domain"/>
    <property type="match status" value="1"/>
</dbReference>
<evidence type="ECO:0000313" key="4">
    <source>
        <dbReference type="Proteomes" id="UP001595818"/>
    </source>
</evidence>